<evidence type="ECO:0000313" key="3">
    <source>
        <dbReference type="EMBL" id="KAF2714397.1"/>
    </source>
</evidence>
<dbReference type="GO" id="GO:0006629">
    <property type="term" value="P:lipid metabolic process"/>
    <property type="evidence" value="ECO:0007669"/>
    <property type="project" value="InterPro"/>
</dbReference>
<accession>A0A6G1KPZ0</accession>
<dbReference type="AlphaFoldDB" id="A0A6G1KPZ0"/>
<feature type="compositionally biased region" description="Polar residues" evidence="1">
    <location>
        <begin position="602"/>
        <end position="619"/>
    </location>
</feature>
<feature type="signal peptide" evidence="2">
    <location>
        <begin position="1"/>
        <end position="19"/>
    </location>
</feature>
<evidence type="ECO:0000313" key="4">
    <source>
        <dbReference type="Proteomes" id="UP000799428"/>
    </source>
</evidence>
<dbReference type="PANTHER" id="PTHR13593:SF143">
    <property type="entry name" value="PHOSPHATIDYLINOSITOL-SPECIFIC PHOSPHOLIPASE C X DOMAIN-CONTAINING PROTEIN"/>
    <property type="match status" value="1"/>
</dbReference>
<keyword evidence="4" id="KW-1185">Reference proteome</keyword>
<dbReference type="EMBL" id="MU005764">
    <property type="protein sequence ID" value="KAF2714397.1"/>
    <property type="molecule type" value="Genomic_DNA"/>
</dbReference>
<organism evidence="3 4">
    <name type="scientific">Pleomassaria siparia CBS 279.74</name>
    <dbReference type="NCBI Taxonomy" id="1314801"/>
    <lineage>
        <taxon>Eukaryota</taxon>
        <taxon>Fungi</taxon>
        <taxon>Dikarya</taxon>
        <taxon>Ascomycota</taxon>
        <taxon>Pezizomycotina</taxon>
        <taxon>Dothideomycetes</taxon>
        <taxon>Pleosporomycetidae</taxon>
        <taxon>Pleosporales</taxon>
        <taxon>Pleomassariaceae</taxon>
        <taxon>Pleomassaria</taxon>
    </lineage>
</organism>
<feature type="region of interest" description="Disordered" evidence="1">
    <location>
        <begin position="602"/>
        <end position="626"/>
    </location>
</feature>
<dbReference type="CDD" id="cd08621">
    <property type="entry name" value="PI-PLCXDc_like_2"/>
    <property type="match status" value="1"/>
</dbReference>
<keyword evidence="2" id="KW-0732">Signal</keyword>
<dbReference type="Proteomes" id="UP000799428">
    <property type="component" value="Unassembled WGS sequence"/>
</dbReference>
<evidence type="ECO:0000256" key="1">
    <source>
        <dbReference type="SAM" id="MobiDB-lite"/>
    </source>
</evidence>
<dbReference type="PANTHER" id="PTHR13593">
    <property type="match status" value="1"/>
</dbReference>
<sequence length="626" mass="69618">MKFFATVLTSLLGPAMISASSILAHSTLTNALTLRAENECKVEDRMYSNEDISQGTIETWKNDGTHLSRIADGHQWVTIVNLTPYRMVYTGGPNPYQFSVWDFGDIPSGKARKNEATYNTNVGSYTDTNGYANYRLDGTSKTFQVHVTTHIPDSYERRVVFDLGGMGMGWRELGFPGERASVALVITGSEQYGYINSLQLNNVAWMRAMYDVIKDRELRHVVVPGSHDAGMSIISTNSGWNGLGTASTTETQSLDHYNQLRVGTRYFDMRIVSVKGGNFWSAHINEEVTAAPVGATGESLDDLIRGVNRFTTDFPGEVIIWYIRSMVDLDSGKVTNQDDRYWDANKVNSFYTKLNDVNNRCIGLTNAVQLDMQPMKNFMGQNGNRGCVLLLTDGRLRDGLARDRVESGIYHGPTFLHRDDYWAQEQHTQETADKQIARMRSYTRDNGPSSGPTDNYFIMQWQCTPSITDVLFPPASLQIIANQETNPALYHYGFNKMSPESFPTVILHDAVGLFHVSDLSEAGYNPMMQTLVIGLNLYMVSQNCKVSTTKHPLLQAKQAAESSAAAQSTAFKTFSGVIFANGTVLDEAPHAFCRTCTYSNTSSVDHPPLNTSSSYQSRTADLRNLA</sequence>
<dbReference type="GO" id="GO:0008081">
    <property type="term" value="F:phosphoric diester hydrolase activity"/>
    <property type="evidence" value="ECO:0007669"/>
    <property type="project" value="InterPro"/>
</dbReference>
<feature type="chain" id="PRO_5026291894" evidence="2">
    <location>
        <begin position="20"/>
        <end position="626"/>
    </location>
</feature>
<dbReference type="Gene3D" id="3.20.20.190">
    <property type="entry name" value="Phosphatidylinositol (PI) phosphodiesterase"/>
    <property type="match status" value="1"/>
</dbReference>
<dbReference type="PROSITE" id="PS50007">
    <property type="entry name" value="PIPLC_X_DOMAIN"/>
    <property type="match status" value="1"/>
</dbReference>
<reference evidence="3" key="1">
    <citation type="journal article" date="2020" name="Stud. Mycol.">
        <title>101 Dothideomycetes genomes: a test case for predicting lifestyles and emergence of pathogens.</title>
        <authorList>
            <person name="Haridas S."/>
            <person name="Albert R."/>
            <person name="Binder M."/>
            <person name="Bloem J."/>
            <person name="Labutti K."/>
            <person name="Salamov A."/>
            <person name="Andreopoulos B."/>
            <person name="Baker S."/>
            <person name="Barry K."/>
            <person name="Bills G."/>
            <person name="Bluhm B."/>
            <person name="Cannon C."/>
            <person name="Castanera R."/>
            <person name="Culley D."/>
            <person name="Daum C."/>
            <person name="Ezra D."/>
            <person name="Gonzalez J."/>
            <person name="Henrissat B."/>
            <person name="Kuo A."/>
            <person name="Liang C."/>
            <person name="Lipzen A."/>
            <person name="Lutzoni F."/>
            <person name="Magnuson J."/>
            <person name="Mondo S."/>
            <person name="Nolan M."/>
            <person name="Ohm R."/>
            <person name="Pangilinan J."/>
            <person name="Park H.-J."/>
            <person name="Ramirez L."/>
            <person name="Alfaro M."/>
            <person name="Sun H."/>
            <person name="Tritt A."/>
            <person name="Yoshinaga Y."/>
            <person name="Zwiers L.-H."/>
            <person name="Turgeon B."/>
            <person name="Goodwin S."/>
            <person name="Spatafora J."/>
            <person name="Crous P."/>
            <person name="Grigoriev I."/>
        </authorList>
    </citation>
    <scope>NUCLEOTIDE SEQUENCE</scope>
    <source>
        <strain evidence="3">CBS 279.74</strain>
    </source>
</reference>
<protein>
    <submittedName>
        <fullName evidence="3">PLC-like phosphodiesterase</fullName>
    </submittedName>
</protein>
<dbReference type="OrthoDB" id="3590135at2759"/>
<gene>
    <name evidence="3" type="ORF">K504DRAFT_456611</name>
</gene>
<dbReference type="SUPFAM" id="SSF51695">
    <property type="entry name" value="PLC-like phosphodiesterases"/>
    <property type="match status" value="1"/>
</dbReference>
<dbReference type="InterPro" id="IPR051057">
    <property type="entry name" value="PI-PLC_domain"/>
</dbReference>
<evidence type="ECO:0000256" key="2">
    <source>
        <dbReference type="SAM" id="SignalP"/>
    </source>
</evidence>
<dbReference type="InterPro" id="IPR017946">
    <property type="entry name" value="PLC-like_Pdiesterase_TIM-brl"/>
</dbReference>
<name>A0A6G1KPZ0_9PLEO</name>
<proteinExistence type="predicted"/>